<keyword evidence="2" id="KW-1003">Cell membrane</keyword>
<keyword evidence="3 6" id="KW-0812">Transmembrane</keyword>
<name>A0A917UL08_9ACTN</name>
<comment type="caution">
    <text evidence="7">The sequence shown here is derived from an EMBL/GenBank/DDBJ whole genome shotgun (WGS) entry which is preliminary data.</text>
</comment>
<evidence type="ECO:0000256" key="1">
    <source>
        <dbReference type="ARBA" id="ARBA00004651"/>
    </source>
</evidence>
<evidence type="ECO:0000313" key="7">
    <source>
        <dbReference type="EMBL" id="GGJ65464.1"/>
    </source>
</evidence>
<accession>A0A917UL08</accession>
<dbReference type="GO" id="GO:0005886">
    <property type="term" value="C:plasma membrane"/>
    <property type="evidence" value="ECO:0007669"/>
    <property type="project" value="UniProtKB-SubCell"/>
</dbReference>
<dbReference type="PANTHER" id="PTHR30482">
    <property type="entry name" value="HIGH-AFFINITY BRANCHED-CHAIN AMINO ACID TRANSPORT SYSTEM PERMEASE"/>
    <property type="match status" value="1"/>
</dbReference>
<dbReference type="CDD" id="cd06581">
    <property type="entry name" value="TM_PBP1_LivM_like"/>
    <property type="match status" value="1"/>
</dbReference>
<dbReference type="Proteomes" id="UP000657574">
    <property type="component" value="Unassembled WGS sequence"/>
</dbReference>
<reference evidence="7" key="2">
    <citation type="submission" date="2020-09" db="EMBL/GenBank/DDBJ databases">
        <authorList>
            <person name="Sun Q."/>
            <person name="Ohkuma M."/>
        </authorList>
    </citation>
    <scope>NUCLEOTIDE SEQUENCE</scope>
    <source>
        <strain evidence="7">JCM 3086</strain>
    </source>
</reference>
<evidence type="ECO:0000256" key="3">
    <source>
        <dbReference type="ARBA" id="ARBA00022692"/>
    </source>
</evidence>
<comment type="subcellular location">
    <subcellularLocation>
        <location evidence="1">Cell membrane</location>
        <topology evidence="1">Multi-pass membrane protein</topology>
    </subcellularLocation>
</comment>
<evidence type="ECO:0000256" key="2">
    <source>
        <dbReference type="ARBA" id="ARBA00022475"/>
    </source>
</evidence>
<gene>
    <name evidence="7" type="ORF">GCM10010121_090120</name>
</gene>
<feature type="transmembrane region" description="Helical" evidence="6">
    <location>
        <begin position="171"/>
        <end position="190"/>
    </location>
</feature>
<evidence type="ECO:0000256" key="4">
    <source>
        <dbReference type="ARBA" id="ARBA00022989"/>
    </source>
</evidence>
<feature type="transmembrane region" description="Helical" evidence="6">
    <location>
        <begin position="211"/>
        <end position="237"/>
    </location>
</feature>
<evidence type="ECO:0000256" key="6">
    <source>
        <dbReference type="SAM" id="Phobius"/>
    </source>
</evidence>
<dbReference type="Pfam" id="PF02653">
    <property type="entry name" value="BPD_transp_2"/>
    <property type="match status" value="1"/>
</dbReference>
<proteinExistence type="predicted"/>
<dbReference type="InterPro" id="IPR001851">
    <property type="entry name" value="ABC_transp_permease"/>
</dbReference>
<dbReference type="GO" id="GO:0015658">
    <property type="term" value="F:branched-chain amino acid transmembrane transporter activity"/>
    <property type="evidence" value="ECO:0007669"/>
    <property type="project" value="InterPro"/>
</dbReference>
<keyword evidence="8" id="KW-1185">Reference proteome</keyword>
<feature type="transmembrane region" description="Helical" evidence="6">
    <location>
        <begin position="257"/>
        <end position="282"/>
    </location>
</feature>
<feature type="transmembrane region" description="Helical" evidence="6">
    <location>
        <begin position="92"/>
        <end position="114"/>
    </location>
</feature>
<dbReference type="PANTHER" id="PTHR30482:SF17">
    <property type="entry name" value="ABC TRANSPORTER ATP-BINDING PROTEIN"/>
    <property type="match status" value="1"/>
</dbReference>
<dbReference type="RefSeq" id="WP_189317093.1">
    <property type="nucleotide sequence ID" value="NZ_BMQA01000086.1"/>
</dbReference>
<dbReference type="AlphaFoldDB" id="A0A917UL08"/>
<protein>
    <submittedName>
        <fullName evidence="7">Branched-chain amino acid ABC transporter permease</fullName>
    </submittedName>
</protein>
<reference evidence="7" key="1">
    <citation type="journal article" date="2014" name="Int. J. Syst. Evol. Microbiol.">
        <title>Complete genome sequence of Corynebacterium casei LMG S-19264T (=DSM 44701T), isolated from a smear-ripened cheese.</title>
        <authorList>
            <consortium name="US DOE Joint Genome Institute (JGI-PGF)"/>
            <person name="Walter F."/>
            <person name="Albersmeier A."/>
            <person name="Kalinowski J."/>
            <person name="Ruckert C."/>
        </authorList>
    </citation>
    <scope>NUCLEOTIDE SEQUENCE</scope>
    <source>
        <strain evidence="7">JCM 3086</strain>
    </source>
</reference>
<dbReference type="EMBL" id="BMQA01000086">
    <property type="protein sequence ID" value="GGJ65464.1"/>
    <property type="molecule type" value="Genomic_DNA"/>
</dbReference>
<organism evidence="7 8">
    <name type="scientific">Streptomyces brasiliensis</name>
    <dbReference type="NCBI Taxonomy" id="1954"/>
    <lineage>
        <taxon>Bacteria</taxon>
        <taxon>Bacillati</taxon>
        <taxon>Actinomycetota</taxon>
        <taxon>Actinomycetes</taxon>
        <taxon>Kitasatosporales</taxon>
        <taxon>Streptomycetaceae</taxon>
        <taxon>Streptomyces</taxon>
    </lineage>
</organism>
<feature type="transmembrane region" description="Helical" evidence="6">
    <location>
        <begin position="66"/>
        <end position="86"/>
    </location>
</feature>
<feature type="transmembrane region" description="Helical" evidence="6">
    <location>
        <begin position="121"/>
        <end position="143"/>
    </location>
</feature>
<feature type="transmembrane region" description="Helical" evidence="6">
    <location>
        <begin position="40"/>
        <end position="61"/>
    </location>
</feature>
<feature type="transmembrane region" description="Helical" evidence="6">
    <location>
        <begin position="310"/>
        <end position="331"/>
    </location>
</feature>
<evidence type="ECO:0000256" key="5">
    <source>
        <dbReference type="ARBA" id="ARBA00023136"/>
    </source>
</evidence>
<keyword evidence="4 6" id="KW-1133">Transmembrane helix</keyword>
<keyword evidence="5 6" id="KW-0472">Membrane</keyword>
<evidence type="ECO:0000313" key="8">
    <source>
        <dbReference type="Proteomes" id="UP000657574"/>
    </source>
</evidence>
<sequence>MRRVRVLAALAVLVVFLFILPTLDLPTFGILPSSTGMPGSLRLLAIVVITAALAVTFDLLLGQTGLLSFGHAVYFAGGSYVFAMMLNYTSLSFWAAAPLAVVAVFAASLLLGMVSLRVEGLAYAMVTLAFLELASVMVTRGYFGTNGESGLRLPSAKVPEYFIGIRNVSNVYSLAVVVSVVVIASAALLTRTRFGLVLRGMRDNPLRMRVLGYDVYWTKLVIMGVSSGMAAICGVAYTIILSGADPTTTTMTFSLSLMFMVVIGGSGSVAGAAVGGAVYALLLQRLPALGDSVAGSGPAMVSDIVREPQLLLGVIFLAVVFLAPAGIRGLVSRAGAGLATAARNARPSRPRADASH</sequence>
<dbReference type="InterPro" id="IPR043428">
    <property type="entry name" value="LivM-like"/>
</dbReference>